<dbReference type="InterPro" id="IPR003740">
    <property type="entry name" value="YitT"/>
</dbReference>
<dbReference type="GO" id="GO:0005886">
    <property type="term" value="C:plasma membrane"/>
    <property type="evidence" value="ECO:0007669"/>
    <property type="project" value="UniProtKB-SubCell"/>
</dbReference>
<dbReference type="PIRSF" id="PIRSF006483">
    <property type="entry name" value="Membrane_protein_YitT"/>
    <property type="match status" value="1"/>
</dbReference>
<dbReference type="OrthoDB" id="9779786at2"/>
<dbReference type="RefSeq" id="WP_007290159.1">
    <property type="nucleotide sequence ID" value="NZ_AAWL01000020.1"/>
</dbReference>
<keyword evidence="5 6" id="KW-0472">Membrane</keyword>
<comment type="subcellular location">
    <subcellularLocation>
        <location evidence="1">Cell membrane</location>
        <topology evidence="1">Multi-pass membrane protein</topology>
    </subcellularLocation>
</comment>
<evidence type="ECO:0000256" key="2">
    <source>
        <dbReference type="ARBA" id="ARBA00022475"/>
    </source>
</evidence>
<accession>A1HT05</accession>
<keyword evidence="4 6" id="KW-1133">Transmembrane helix</keyword>
<dbReference type="InterPro" id="IPR019264">
    <property type="entry name" value="DUF2179"/>
</dbReference>
<dbReference type="eggNOG" id="COG1284">
    <property type="taxonomic scope" value="Bacteria"/>
</dbReference>
<feature type="transmembrane region" description="Helical" evidence="6">
    <location>
        <begin position="77"/>
        <end position="98"/>
    </location>
</feature>
<keyword evidence="2" id="KW-1003">Cell membrane</keyword>
<dbReference type="EMBL" id="AAWL01000020">
    <property type="protein sequence ID" value="EAX46860.1"/>
    <property type="molecule type" value="Genomic_DNA"/>
</dbReference>
<feature type="domain" description="DUF2179" evidence="7">
    <location>
        <begin position="219"/>
        <end position="273"/>
    </location>
</feature>
<feature type="transmembrane region" description="Helical" evidence="6">
    <location>
        <begin position="104"/>
        <end position="122"/>
    </location>
</feature>
<dbReference type="AlphaFoldDB" id="A1HT05"/>
<evidence type="ECO:0000256" key="6">
    <source>
        <dbReference type="SAM" id="Phobius"/>
    </source>
</evidence>
<protein>
    <recommendedName>
        <fullName evidence="7">DUF2179 domain-containing protein</fullName>
    </recommendedName>
</protein>
<dbReference type="Proteomes" id="UP000005139">
    <property type="component" value="Unassembled WGS sequence"/>
</dbReference>
<evidence type="ECO:0000313" key="8">
    <source>
        <dbReference type="EMBL" id="EAX46860.1"/>
    </source>
</evidence>
<evidence type="ECO:0000256" key="1">
    <source>
        <dbReference type="ARBA" id="ARBA00004651"/>
    </source>
</evidence>
<dbReference type="Pfam" id="PF10035">
    <property type="entry name" value="DUF2179"/>
    <property type="match status" value="1"/>
</dbReference>
<dbReference type="InterPro" id="IPR051461">
    <property type="entry name" value="UPF0750_membrane"/>
</dbReference>
<dbReference type="Gene3D" id="3.30.70.120">
    <property type="match status" value="1"/>
</dbReference>
<dbReference type="PANTHER" id="PTHR33545">
    <property type="entry name" value="UPF0750 MEMBRANE PROTEIN YITT-RELATED"/>
    <property type="match status" value="1"/>
</dbReference>
<evidence type="ECO:0000313" key="9">
    <source>
        <dbReference type="Proteomes" id="UP000005139"/>
    </source>
</evidence>
<keyword evidence="9" id="KW-1185">Reference proteome</keyword>
<keyword evidence="3 6" id="KW-0812">Transmembrane</keyword>
<evidence type="ECO:0000259" key="7">
    <source>
        <dbReference type="Pfam" id="PF10035"/>
    </source>
</evidence>
<gene>
    <name evidence="8" type="ORF">TcarDRAFT_0548</name>
</gene>
<dbReference type="Pfam" id="PF02588">
    <property type="entry name" value="YitT_membrane"/>
    <property type="match status" value="1"/>
</dbReference>
<comment type="caution">
    <text evidence="8">The sequence shown here is derived from an EMBL/GenBank/DDBJ whole genome shotgun (WGS) entry which is preliminary data.</text>
</comment>
<organism evidence="8 9">
    <name type="scientific">Thermosinus carboxydivorans Nor1</name>
    <dbReference type="NCBI Taxonomy" id="401526"/>
    <lineage>
        <taxon>Bacteria</taxon>
        <taxon>Bacillati</taxon>
        <taxon>Bacillota</taxon>
        <taxon>Negativicutes</taxon>
        <taxon>Selenomonadales</taxon>
        <taxon>Sporomusaceae</taxon>
        <taxon>Thermosinus</taxon>
    </lineage>
</organism>
<evidence type="ECO:0000256" key="5">
    <source>
        <dbReference type="ARBA" id="ARBA00023136"/>
    </source>
</evidence>
<evidence type="ECO:0000256" key="4">
    <source>
        <dbReference type="ARBA" id="ARBA00022989"/>
    </source>
</evidence>
<name>A1HT05_9FIRM</name>
<reference evidence="8 9" key="1">
    <citation type="submission" date="2007-01" db="EMBL/GenBank/DDBJ databases">
        <title>Annotation of the draft genome assembly of Thermosinus carboxydivorans Nor1.</title>
        <authorList>
            <consortium name="US DOE Joint Genome Institute (JGI-ORNL)"/>
            <person name="Larimer F."/>
            <person name="Land M."/>
            <person name="Hauser L."/>
        </authorList>
    </citation>
    <scope>NUCLEOTIDE SEQUENCE [LARGE SCALE GENOMIC DNA]</scope>
    <source>
        <strain evidence="8 9">Nor1</strain>
    </source>
</reference>
<dbReference type="CDD" id="cd16380">
    <property type="entry name" value="YitT_C"/>
    <property type="match status" value="1"/>
</dbReference>
<proteinExistence type="predicted"/>
<feature type="transmembrane region" description="Helical" evidence="6">
    <location>
        <begin position="44"/>
        <end position="65"/>
    </location>
</feature>
<evidence type="ECO:0000256" key="3">
    <source>
        <dbReference type="ARBA" id="ARBA00022692"/>
    </source>
</evidence>
<dbReference type="InterPro" id="IPR015867">
    <property type="entry name" value="N-reg_PII/ATP_PRibTrfase_C"/>
</dbReference>
<sequence>MRLKWLRNYLGITLGAVLTALALNMFLIPNKVAAGGVSGLATVLHYLFGLPVGMTMLALNIPLFVASVKVLGAHFGINTLFGAAALSVAIDVLAPYTPVLTHDLLLSALYGGVLSGIGMGIVFRFKGTTAGTDLAAAIVNKLLGVSIGQSLLAIDFFVIASAGVAFASAELSLYALISLYVTSKIIDLIQEGPSSAKAFIIITARPAVVAKTIMEDVGRGVTFVQGRGAYSGTCREVLLCVVHTSEVTRIKELVYGIDPRAFVILVDAHEVLGEGFTRGKF</sequence>
<dbReference type="PANTHER" id="PTHR33545:SF5">
    <property type="entry name" value="UPF0750 MEMBRANE PROTEIN YITT"/>
    <property type="match status" value="1"/>
</dbReference>
<reference evidence="8 9" key="2">
    <citation type="submission" date="2007-01" db="EMBL/GenBank/DDBJ databases">
        <title>Sequencing of the draft genome and assembly of Thermosinus carboxydivorans Nor1.</title>
        <authorList>
            <consortium name="US DOE Joint Genome Institute (JGI-PGF)"/>
            <person name="Copeland A."/>
            <person name="Lucas S."/>
            <person name="Lapidus A."/>
            <person name="Barry K."/>
            <person name="Glavina del Rio T."/>
            <person name="Dalin E."/>
            <person name="Tice H."/>
            <person name="Bruce D."/>
            <person name="Pitluck S."/>
            <person name="Richardson P."/>
        </authorList>
    </citation>
    <scope>NUCLEOTIDE SEQUENCE [LARGE SCALE GENOMIC DNA]</scope>
    <source>
        <strain evidence="8 9">Nor1</strain>
    </source>
</reference>